<dbReference type="AlphaFoldDB" id="A0AAD3P704"/>
<proteinExistence type="predicted"/>
<organism evidence="2 3">
    <name type="scientific">Nepenthes gracilis</name>
    <name type="common">Slender pitcher plant</name>
    <dbReference type="NCBI Taxonomy" id="150966"/>
    <lineage>
        <taxon>Eukaryota</taxon>
        <taxon>Viridiplantae</taxon>
        <taxon>Streptophyta</taxon>
        <taxon>Embryophyta</taxon>
        <taxon>Tracheophyta</taxon>
        <taxon>Spermatophyta</taxon>
        <taxon>Magnoliopsida</taxon>
        <taxon>eudicotyledons</taxon>
        <taxon>Gunneridae</taxon>
        <taxon>Pentapetalae</taxon>
        <taxon>Caryophyllales</taxon>
        <taxon>Nepenthaceae</taxon>
        <taxon>Nepenthes</taxon>
    </lineage>
</organism>
<comment type="caution">
    <text evidence="2">The sequence shown here is derived from an EMBL/GenBank/DDBJ whole genome shotgun (WGS) entry which is preliminary data.</text>
</comment>
<evidence type="ECO:0000313" key="2">
    <source>
        <dbReference type="EMBL" id="GMG98928.1"/>
    </source>
</evidence>
<sequence length="71" mass="7940">MGSQNKWWRAHQKDLSSSSKETPFQPLLLTLSPLTPSLTLFVPIVVVRGHLSHEISGFSRVTSKRAVLVQN</sequence>
<accession>A0AAD3P704</accession>
<gene>
    <name evidence="2" type="ORF">Nepgr_000768</name>
</gene>
<protein>
    <submittedName>
        <fullName evidence="2">Uncharacterized protein</fullName>
    </submittedName>
</protein>
<dbReference type="EMBL" id="BSYO01000001">
    <property type="protein sequence ID" value="GMG98928.1"/>
    <property type="molecule type" value="Genomic_DNA"/>
</dbReference>
<evidence type="ECO:0000256" key="1">
    <source>
        <dbReference type="SAM" id="MobiDB-lite"/>
    </source>
</evidence>
<feature type="region of interest" description="Disordered" evidence="1">
    <location>
        <begin position="1"/>
        <end position="21"/>
    </location>
</feature>
<dbReference type="Proteomes" id="UP001279734">
    <property type="component" value="Unassembled WGS sequence"/>
</dbReference>
<reference evidence="2" key="1">
    <citation type="submission" date="2023-05" db="EMBL/GenBank/DDBJ databases">
        <title>Nepenthes gracilis genome sequencing.</title>
        <authorList>
            <person name="Fukushima K."/>
        </authorList>
    </citation>
    <scope>NUCLEOTIDE SEQUENCE</scope>
    <source>
        <strain evidence="2">SING2019-196</strain>
    </source>
</reference>
<keyword evidence="3" id="KW-1185">Reference proteome</keyword>
<name>A0AAD3P704_NEPGR</name>
<evidence type="ECO:0000313" key="3">
    <source>
        <dbReference type="Proteomes" id="UP001279734"/>
    </source>
</evidence>